<dbReference type="Proteomes" id="UP000574369">
    <property type="component" value="Unassembled WGS sequence"/>
</dbReference>
<sequence length="130" mass="13776">MFARRALRRLTLWMALLAVLMMAWAPLVSQAVGAGQAWQEICGANGSRWIQADANGNAQDPDTPLPSGGAHLLDHCPYCSLHADTLGMPPVALAALPALPQVHTPPAFLQAPTTLHAWITAQPRGPPSVC</sequence>
<gene>
    <name evidence="1" type="ORF">FHS28_002868</name>
</gene>
<accession>A0ABR6GUW0</accession>
<organism evidence="1 2">
    <name type="scientific">Roseateles terrae</name>
    <dbReference type="NCBI Taxonomy" id="431060"/>
    <lineage>
        <taxon>Bacteria</taxon>
        <taxon>Pseudomonadati</taxon>
        <taxon>Pseudomonadota</taxon>
        <taxon>Betaproteobacteria</taxon>
        <taxon>Burkholderiales</taxon>
        <taxon>Sphaerotilaceae</taxon>
        <taxon>Roseateles</taxon>
    </lineage>
</organism>
<protein>
    <recommendedName>
        <fullName evidence="3">DUF2946 domain-containing protein</fullName>
    </recommendedName>
</protein>
<reference evidence="1 2" key="1">
    <citation type="submission" date="2020-08" db="EMBL/GenBank/DDBJ databases">
        <title>Genomic Encyclopedia of Type Strains, Phase III (KMG-III): the genomes of soil and plant-associated and newly described type strains.</title>
        <authorList>
            <person name="Whitman W."/>
        </authorList>
    </citation>
    <scope>NUCLEOTIDE SEQUENCE [LARGE SCALE GENOMIC DNA]</scope>
    <source>
        <strain evidence="1 2">CECT 7247</strain>
    </source>
</reference>
<comment type="caution">
    <text evidence="1">The sequence shown here is derived from an EMBL/GenBank/DDBJ whole genome shotgun (WGS) entry which is preliminary data.</text>
</comment>
<dbReference type="RefSeq" id="WP_088451618.1">
    <property type="nucleotide sequence ID" value="NZ_JACHXO010000005.1"/>
</dbReference>
<name>A0ABR6GUW0_9BURK</name>
<keyword evidence="2" id="KW-1185">Reference proteome</keyword>
<proteinExistence type="predicted"/>
<evidence type="ECO:0000313" key="1">
    <source>
        <dbReference type="EMBL" id="MBB3195462.1"/>
    </source>
</evidence>
<dbReference type="Pfam" id="PF11162">
    <property type="entry name" value="DUF2946"/>
    <property type="match status" value="1"/>
</dbReference>
<evidence type="ECO:0000313" key="2">
    <source>
        <dbReference type="Proteomes" id="UP000574369"/>
    </source>
</evidence>
<dbReference type="EMBL" id="JACHXO010000005">
    <property type="protein sequence ID" value="MBB3195462.1"/>
    <property type="molecule type" value="Genomic_DNA"/>
</dbReference>
<dbReference type="InterPro" id="IPR021333">
    <property type="entry name" value="DUF2946"/>
</dbReference>
<evidence type="ECO:0008006" key="3">
    <source>
        <dbReference type="Google" id="ProtNLM"/>
    </source>
</evidence>